<dbReference type="GO" id="GO:0005385">
    <property type="term" value="F:zinc ion transmembrane transporter activity"/>
    <property type="evidence" value="ECO:0007669"/>
    <property type="project" value="TreeGrafter"/>
</dbReference>
<proteinExistence type="inferred from homology"/>
<keyword evidence="5 7" id="KW-0472">Membrane</keyword>
<keyword evidence="4 7" id="KW-1133">Transmembrane helix</keyword>
<evidence type="ECO:0000256" key="3">
    <source>
        <dbReference type="ARBA" id="ARBA00022692"/>
    </source>
</evidence>
<feature type="compositionally biased region" description="Polar residues" evidence="6">
    <location>
        <begin position="201"/>
        <end position="211"/>
    </location>
</feature>
<feature type="compositionally biased region" description="Basic and acidic residues" evidence="6">
    <location>
        <begin position="175"/>
        <end position="198"/>
    </location>
</feature>
<gene>
    <name evidence="9" type="ORF">AND_007271</name>
</gene>
<dbReference type="Proteomes" id="UP000000673">
    <property type="component" value="Unassembled WGS sequence"/>
</dbReference>
<feature type="transmembrane region" description="Helical" evidence="7">
    <location>
        <begin position="405"/>
        <end position="427"/>
    </location>
</feature>
<evidence type="ECO:0000256" key="2">
    <source>
        <dbReference type="ARBA" id="ARBA00006939"/>
    </source>
</evidence>
<dbReference type="GO" id="GO:0030003">
    <property type="term" value="P:intracellular monoatomic cation homeostasis"/>
    <property type="evidence" value="ECO:0007669"/>
    <property type="project" value="TreeGrafter"/>
</dbReference>
<evidence type="ECO:0000313" key="10">
    <source>
        <dbReference type="EnsemblMetazoa" id="ADAC007271-PA"/>
    </source>
</evidence>
<feature type="transmembrane region" description="Helical" evidence="7">
    <location>
        <begin position="672"/>
        <end position="689"/>
    </location>
</feature>
<dbReference type="InterPro" id="IPR003689">
    <property type="entry name" value="ZIP"/>
</dbReference>
<dbReference type="EMBL" id="ADMH02001789">
    <property type="protein sequence ID" value="ETN61084.1"/>
    <property type="molecule type" value="Genomic_DNA"/>
</dbReference>
<dbReference type="EnsemblMetazoa" id="ADAC007271-RA">
    <property type="protein sequence ID" value="ADAC007271-PA"/>
    <property type="gene ID" value="ADAC007271"/>
</dbReference>
<accession>W5JE42</accession>
<comment type="similarity">
    <text evidence="2">Belongs to the ZIP transporter (TC 2.A.5) family.</text>
</comment>
<evidence type="ECO:0000256" key="7">
    <source>
        <dbReference type="SAM" id="Phobius"/>
    </source>
</evidence>
<comment type="subcellular location">
    <subcellularLocation>
        <location evidence="1">Membrane</location>
        <topology evidence="1">Multi-pass membrane protein</topology>
    </subcellularLocation>
</comment>
<reference evidence="10" key="4">
    <citation type="submission" date="2015-06" db="UniProtKB">
        <authorList>
            <consortium name="EnsemblMetazoa"/>
        </authorList>
    </citation>
    <scope>IDENTIFICATION</scope>
</reference>
<dbReference type="PANTHER" id="PTHR12191:SF31">
    <property type="entry name" value="IP18018P"/>
    <property type="match status" value="1"/>
</dbReference>
<feature type="transmembrane region" description="Helical" evidence="7">
    <location>
        <begin position="645"/>
        <end position="666"/>
    </location>
</feature>
<dbReference type="eggNOG" id="KOG2693">
    <property type="taxonomic scope" value="Eukaryota"/>
</dbReference>
<dbReference type="VEuPathDB" id="VectorBase:ADAR2_002970"/>
<evidence type="ECO:0000256" key="5">
    <source>
        <dbReference type="ARBA" id="ARBA00023136"/>
    </source>
</evidence>
<evidence type="ECO:0000256" key="6">
    <source>
        <dbReference type="SAM" id="MobiDB-lite"/>
    </source>
</evidence>
<dbReference type="Pfam" id="PF02535">
    <property type="entry name" value="Zip"/>
    <property type="match status" value="1"/>
</dbReference>
<feature type="compositionally biased region" description="Basic residues" evidence="6">
    <location>
        <begin position="253"/>
        <end position="263"/>
    </location>
</feature>
<sequence length="739" mass="81173">MMMFRRTTTVPALAMLLGTVLWLAGPSGIAAHDAVTAETLAASETRPIGGPDRSEQPQATQTTTPPAADSENKFLKYLFNKYGSKGVISFEGLEHLMHSLGLGGLDFPGSHTLKEHRPEGYDFGDYDVYNGEQSPSPHDHHHHHHPHHQNEEEIGDGVTVEPPVITFASTIPQEASDRRAQQEPHHHHHEHADDHEGSRGGTTSTVTPTHSAPQTPAPAGGAGERGMTPGLNAVDDGDHVWQEMIFKDIHDPRHRHPRNKRIANKGYSDPDSSAFKSLTDRPVRFHPGNNRENRERGIRAHRRRNVPYCLSPMSIVHLVMEDPVLAKQANLRHRRSLAHHQLHELRQDETDDDGAIVGDSRIEITPSEFKDLCPAFLVQLDQRACTQKLQREANPRREKKPFSQAWIYASASVLIISLCGLVGVAMVPLAKSIAYDDILRFLIGLGVGTLCGDALMHLLPHALLPHADEEHNHEAHAETDDHDHSAESRAIWLCLCCFGAAFFMYSLEMILPLFRNGSPHGHSHGPSSQSNRVDPQQPVPAAQSHNYHQSDDIELDHGEVSKEREANTMLAKKGGAKPMAAVAFMVILGDGLHNITDGLAIGAAFAIDPVMGLATSFAILCHELPHELGDFALLLQTGVSIRRAIFLNIVSSVLSFIGMALGLLLTGLHESVVSWIYAATAGTFLYIALSDLVPEMRNDLSRCDQKLKVILTQLSGLALGAVIMLLIALNEESLQRLFE</sequence>
<dbReference type="GO" id="GO:0071578">
    <property type="term" value="P:zinc ion import across plasma membrane"/>
    <property type="evidence" value="ECO:0007669"/>
    <property type="project" value="TreeGrafter"/>
</dbReference>
<feature type="chain" id="PRO_5010155320" evidence="8">
    <location>
        <begin position="32"/>
        <end position="739"/>
    </location>
</feature>
<keyword evidence="8" id="KW-0732">Signal</keyword>
<feature type="transmembrane region" description="Helical" evidence="7">
    <location>
        <begin position="439"/>
        <end position="459"/>
    </location>
</feature>
<feature type="region of interest" description="Disordered" evidence="6">
    <location>
        <begin position="253"/>
        <end position="292"/>
    </location>
</feature>
<reference evidence="9" key="3">
    <citation type="journal article" date="2013" name="Nucleic Acids Res.">
        <title>The genome of Anopheles darlingi, the main neotropical malaria vector.</title>
        <authorList>
            <person name="Marinotti O."/>
            <person name="Cerqueira G.C."/>
            <person name="de Almeida L.G."/>
            <person name="Ferro M.I."/>
            <person name="Loreto E.L."/>
            <person name="Zaha A."/>
            <person name="Teixeira S.M."/>
            <person name="Wespiser A.R."/>
            <person name="Almeida E Silva A."/>
            <person name="Schlindwein A.D."/>
            <person name="Pacheco A.C."/>
            <person name="Silva A.L."/>
            <person name="Graveley B.R."/>
            <person name="Walenz B.P."/>
            <person name="Lima Bde A."/>
            <person name="Ribeiro C.A."/>
            <person name="Nunes-Silva C.G."/>
            <person name="de Carvalho C.R."/>
            <person name="Soares C.M."/>
            <person name="de Menezes C.B."/>
            <person name="Matiolli C."/>
            <person name="Caffrey D."/>
            <person name="Araujo D.A."/>
            <person name="de Oliveira D.M."/>
            <person name="Golenbock D."/>
            <person name="Grisard E.C."/>
            <person name="Fantinatti-Garboggini F."/>
            <person name="de Carvalho F.M."/>
            <person name="Barcellos F.G."/>
            <person name="Prosdocimi F."/>
            <person name="May G."/>
            <person name="Azevedo Junior G.M."/>
            <person name="Guimaraes G.M."/>
            <person name="Goldman G.H."/>
            <person name="Padilha I.Q."/>
            <person name="Batista Jda S."/>
            <person name="Ferro J.A."/>
            <person name="Ribeiro J.M."/>
            <person name="Fietto J.L."/>
            <person name="Dabbas K.M."/>
            <person name="Cerdeira L."/>
            <person name="Agnez-Lima L.F."/>
            <person name="Brocchi M."/>
            <person name="de Carvalho M.O."/>
            <person name="Teixeira Mde M."/>
            <person name="Diniz Maia Mde M."/>
            <person name="Goldman M.H."/>
            <person name="Cruz Schneider M.P."/>
            <person name="Felipe M.S."/>
            <person name="Hungria M."/>
            <person name="Nicolas M.F."/>
            <person name="Pereira M."/>
            <person name="Montes M.A."/>
            <person name="Cantao M.E."/>
            <person name="Vincentz M."/>
            <person name="Rafael M.S."/>
            <person name="Silverman N."/>
            <person name="Stoco P.H."/>
            <person name="Souza R.C."/>
            <person name="Vicentini R."/>
            <person name="Gazzinelli R.T."/>
            <person name="Neves Rde O."/>
            <person name="Silva R."/>
            <person name="Astolfi-Filho S."/>
            <person name="Maciel T.E."/>
            <person name="Urmenyi T.P."/>
            <person name="Tadei W.P."/>
            <person name="Camargo E.P."/>
            <person name="de Vasconcelos A.T."/>
        </authorList>
    </citation>
    <scope>NUCLEOTIDE SEQUENCE</scope>
</reference>
<dbReference type="VEuPathDB" id="VectorBase:ADAC007271"/>
<feature type="compositionally biased region" description="Low complexity" evidence="6">
    <location>
        <begin position="56"/>
        <end position="68"/>
    </location>
</feature>
<feature type="region of interest" description="Disordered" evidence="6">
    <location>
        <begin position="116"/>
        <end position="154"/>
    </location>
</feature>
<feature type="transmembrane region" description="Helical" evidence="7">
    <location>
        <begin position="490"/>
        <end position="514"/>
    </location>
</feature>
<organism evidence="9">
    <name type="scientific">Anopheles darlingi</name>
    <name type="common">Mosquito</name>
    <dbReference type="NCBI Taxonomy" id="43151"/>
    <lineage>
        <taxon>Eukaryota</taxon>
        <taxon>Metazoa</taxon>
        <taxon>Ecdysozoa</taxon>
        <taxon>Arthropoda</taxon>
        <taxon>Hexapoda</taxon>
        <taxon>Insecta</taxon>
        <taxon>Pterygota</taxon>
        <taxon>Neoptera</taxon>
        <taxon>Endopterygota</taxon>
        <taxon>Diptera</taxon>
        <taxon>Nematocera</taxon>
        <taxon>Culicoidea</taxon>
        <taxon>Culicidae</taxon>
        <taxon>Anophelinae</taxon>
        <taxon>Anopheles</taxon>
    </lineage>
</organism>
<dbReference type="InterPro" id="IPR050799">
    <property type="entry name" value="ZIP_Transporter"/>
</dbReference>
<dbReference type="PANTHER" id="PTHR12191">
    <property type="entry name" value="SOLUTE CARRIER FAMILY 39"/>
    <property type="match status" value="1"/>
</dbReference>
<feature type="signal peptide" evidence="8">
    <location>
        <begin position="1"/>
        <end position="31"/>
    </location>
</feature>
<evidence type="ECO:0000256" key="4">
    <source>
        <dbReference type="ARBA" id="ARBA00022989"/>
    </source>
</evidence>
<feature type="transmembrane region" description="Helical" evidence="7">
    <location>
        <begin position="709"/>
        <end position="729"/>
    </location>
</feature>
<evidence type="ECO:0000256" key="8">
    <source>
        <dbReference type="SAM" id="SignalP"/>
    </source>
</evidence>
<evidence type="ECO:0000313" key="11">
    <source>
        <dbReference type="Proteomes" id="UP000000673"/>
    </source>
</evidence>
<keyword evidence="3 7" id="KW-0812">Transmembrane</keyword>
<dbReference type="GO" id="GO:0005886">
    <property type="term" value="C:plasma membrane"/>
    <property type="evidence" value="ECO:0007669"/>
    <property type="project" value="TreeGrafter"/>
</dbReference>
<reference evidence="9" key="2">
    <citation type="submission" date="2010-05" db="EMBL/GenBank/DDBJ databases">
        <authorList>
            <person name="Almeida L.G."/>
            <person name="Nicolas M.F."/>
            <person name="Souza R.C."/>
            <person name="Vasconcelos A.T.R."/>
        </authorList>
    </citation>
    <scope>NUCLEOTIDE SEQUENCE</scope>
</reference>
<name>W5JE42_ANODA</name>
<evidence type="ECO:0000313" key="9">
    <source>
        <dbReference type="EMBL" id="ETN61084.1"/>
    </source>
</evidence>
<feature type="compositionally biased region" description="Basic and acidic residues" evidence="6">
    <location>
        <begin position="278"/>
        <end position="292"/>
    </location>
</feature>
<dbReference type="OMA" id="HATAHNH"/>
<evidence type="ECO:0000256" key="1">
    <source>
        <dbReference type="ARBA" id="ARBA00004141"/>
    </source>
</evidence>
<dbReference type="AlphaFoldDB" id="W5JE42"/>
<feature type="region of interest" description="Disordered" evidence="6">
    <location>
        <begin position="520"/>
        <end position="548"/>
    </location>
</feature>
<protein>
    <submittedName>
        <fullName evidence="9">Zinc transporter</fullName>
    </submittedName>
</protein>
<reference evidence="9 11" key="1">
    <citation type="journal article" date="2010" name="BMC Genomics">
        <title>Combination of measures distinguishes pre-miRNAs from other stem-loops in the genome of the newly sequenced Anopheles darlingi.</title>
        <authorList>
            <person name="Mendes N.D."/>
            <person name="Freitas A.T."/>
            <person name="Vasconcelos A.T."/>
            <person name="Sagot M.F."/>
        </authorList>
    </citation>
    <scope>NUCLEOTIDE SEQUENCE</scope>
</reference>
<dbReference type="HOGENOM" id="CLU_015114_13_2_1"/>
<feature type="region of interest" description="Disordered" evidence="6">
    <location>
        <begin position="174"/>
        <end position="235"/>
    </location>
</feature>
<dbReference type="GO" id="GO:0140410">
    <property type="term" value="F:monoatomic cation:bicarbonate symporter activity"/>
    <property type="evidence" value="ECO:0007669"/>
    <property type="project" value="TreeGrafter"/>
</dbReference>
<feature type="region of interest" description="Disordered" evidence="6">
    <location>
        <begin position="43"/>
        <end position="68"/>
    </location>
</feature>
<dbReference type="STRING" id="43151.W5JE42"/>
<keyword evidence="11" id="KW-1185">Reference proteome</keyword>